<dbReference type="PANTHER" id="PTHR43343">
    <property type="entry name" value="PEPTIDASE S12"/>
    <property type="match status" value="1"/>
</dbReference>
<sequence>MNAIRLTALRGLSLTLALLLGPGAAVAQTATPTPAPAQQQAAAPKPLSTAETAALRALYQKLRPATLRIEDCPPNDCSEPDGVGTAFLIGDGYALTAYHVVFEAKNLSAVTLDKKRYNVNVVGYDEQADLALLRVNVPAGTPSMPLAAARPAVGDSVLAIGNGDGNFLTLKTGRLTGLNSDAGRADFPPGTLELNAQLVPGDSGGPIINARGEVVGVVSYISVAMAPALASRITAYAVPVNQTDVKLADLRKGVKRDAPVIGIGFDGRLDFAFALPAEAFPELSKALDLGTTPGAFFTSVSPGSPAARAGLQPLDYSADGKRTAGDIVTAVNGQRIFNFSDFQYAVRRYQPGQTITLSVLRSGKPLEIKLTLAPHTQIRN</sequence>
<reference evidence="7 8" key="1">
    <citation type="submission" date="2019-04" db="EMBL/GenBank/DDBJ databases">
        <title>Deinococcus metalilatus MA1002 mutant No.5.</title>
        <authorList>
            <person name="Park W."/>
            <person name="Park C."/>
        </authorList>
    </citation>
    <scope>NUCLEOTIDE SEQUENCE [LARGE SCALE GENOMIC DNA]</scope>
    <source>
        <strain evidence="7 8">MA1002-m5</strain>
    </source>
</reference>
<dbReference type="EMBL" id="VBRC01000009">
    <property type="protein sequence ID" value="TLK25114.1"/>
    <property type="molecule type" value="Genomic_DNA"/>
</dbReference>
<dbReference type="Gene3D" id="2.40.10.10">
    <property type="entry name" value="Trypsin-like serine proteases"/>
    <property type="match status" value="2"/>
</dbReference>
<dbReference type="InterPro" id="IPR009003">
    <property type="entry name" value="Peptidase_S1_PA"/>
</dbReference>
<dbReference type="Gene3D" id="2.30.42.10">
    <property type="match status" value="1"/>
</dbReference>
<dbReference type="AlphaFoldDB" id="A0AAJ5F208"/>
<name>A0AAJ5F208_9DEIO</name>
<dbReference type="Pfam" id="PF13365">
    <property type="entry name" value="Trypsin_2"/>
    <property type="match status" value="1"/>
</dbReference>
<dbReference type="SMART" id="SM00228">
    <property type="entry name" value="PDZ"/>
    <property type="match status" value="1"/>
</dbReference>
<dbReference type="InterPro" id="IPR043504">
    <property type="entry name" value="Peptidase_S1_PA_chymotrypsin"/>
</dbReference>
<dbReference type="SUPFAM" id="SSF50156">
    <property type="entry name" value="PDZ domain-like"/>
    <property type="match status" value="1"/>
</dbReference>
<keyword evidence="2 6" id="KW-0645">Protease</keyword>
<evidence type="ECO:0000313" key="7">
    <source>
        <dbReference type="EMBL" id="TLK25114.1"/>
    </source>
</evidence>
<proteinExistence type="inferred from homology"/>
<dbReference type="Proteomes" id="UP000308000">
    <property type="component" value="Unassembled WGS sequence"/>
</dbReference>
<dbReference type="GO" id="GO:0006508">
    <property type="term" value="P:proteolysis"/>
    <property type="evidence" value="ECO:0007669"/>
    <property type="project" value="UniProtKB-KW"/>
</dbReference>
<dbReference type="GO" id="GO:0004252">
    <property type="term" value="F:serine-type endopeptidase activity"/>
    <property type="evidence" value="ECO:0007669"/>
    <property type="project" value="InterPro"/>
</dbReference>
<dbReference type="RefSeq" id="WP_129120290.1">
    <property type="nucleotide sequence ID" value="NZ_BSUI01000009.1"/>
</dbReference>
<evidence type="ECO:0000313" key="9">
    <source>
        <dbReference type="Proteomes" id="UP000536909"/>
    </source>
</evidence>
<accession>A0AAJ5F208</accession>
<comment type="caution">
    <text evidence="7">The sequence shown here is derived from an EMBL/GenBank/DDBJ whole genome shotgun (WGS) entry which is preliminary data.</text>
</comment>
<evidence type="ECO:0000256" key="3">
    <source>
        <dbReference type="ARBA" id="ARBA00022801"/>
    </source>
</evidence>
<gene>
    <name evidence="7" type="ORF">FCS05_13160</name>
    <name evidence="6" type="ORF">HNQ10_003259</name>
</gene>
<dbReference type="EMBL" id="JACHFV010000011">
    <property type="protein sequence ID" value="MBB5296412.1"/>
    <property type="molecule type" value="Genomic_DNA"/>
</dbReference>
<comment type="similarity">
    <text evidence="1">Belongs to the peptidase S1C family.</text>
</comment>
<dbReference type="InterPro" id="IPR001478">
    <property type="entry name" value="PDZ"/>
</dbReference>
<dbReference type="InterPro" id="IPR001940">
    <property type="entry name" value="Peptidase_S1C"/>
</dbReference>
<keyword evidence="4" id="KW-0732">Signal</keyword>
<dbReference type="InterPro" id="IPR051201">
    <property type="entry name" value="Chloro_Bact_Ser_Proteases"/>
</dbReference>
<dbReference type="PANTHER" id="PTHR43343:SF3">
    <property type="entry name" value="PROTEASE DO-LIKE 8, CHLOROPLASTIC"/>
    <property type="match status" value="1"/>
</dbReference>
<feature type="signal peptide" evidence="4">
    <location>
        <begin position="1"/>
        <end position="27"/>
    </location>
</feature>
<evidence type="ECO:0000313" key="8">
    <source>
        <dbReference type="Proteomes" id="UP000308000"/>
    </source>
</evidence>
<keyword evidence="3" id="KW-0378">Hydrolase</keyword>
<evidence type="ECO:0000256" key="1">
    <source>
        <dbReference type="ARBA" id="ARBA00010541"/>
    </source>
</evidence>
<feature type="chain" id="PRO_5042501204" evidence="4">
    <location>
        <begin position="28"/>
        <end position="380"/>
    </location>
</feature>
<feature type="domain" description="PDZ" evidence="5">
    <location>
        <begin position="244"/>
        <end position="363"/>
    </location>
</feature>
<keyword evidence="9" id="KW-1185">Reference proteome</keyword>
<protein>
    <submittedName>
        <fullName evidence="7">PDZ domain-containing protein</fullName>
    </submittedName>
    <submittedName>
        <fullName evidence="6">S1-C subfamily serine protease</fullName>
    </submittedName>
</protein>
<dbReference type="Proteomes" id="UP000536909">
    <property type="component" value="Unassembled WGS sequence"/>
</dbReference>
<dbReference type="PRINTS" id="PR00834">
    <property type="entry name" value="PROTEASES2C"/>
</dbReference>
<dbReference type="Pfam" id="PF13180">
    <property type="entry name" value="PDZ_2"/>
    <property type="match status" value="1"/>
</dbReference>
<reference evidence="6 9" key="2">
    <citation type="submission" date="2020-08" db="EMBL/GenBank/DDBJ databases">
        <title>Genomic Encyclopedia of Type Strains, Phase IV (KMG-IV): sequencing the most valuable type-strain genomes for metagenomic binning, comparative biology and taxonomic classification.</title>
        <authorList>
            <person name="Goeker M."/>
        </authorList>
    </citation>
    <scope>NUCLEOTIDE SEQUENCE [LARGE SCALE GENOMIC DNA]</scope>
    <source>
        <strain evidence="6 9">DSM 105434</strain>
    </source>
</reference>
<evidence type="ECO:0000256" key="4">
    <source>
        <dbReference type="SAM" id="SignalP"/>
    </source>
</evidence>
<dbReference type="PROSITE" id="PS50106">
    <property type="entry name" value="PDZ"/>
    <property type="match status" value="1"/>
</dbReference>
<evidence type="ECO:0000256" key="2">
    <source>
        <dbReference type="ARBA" id="ARBA00022670"/>
    </source>
</evidence>
<dbReference type="InterPro" id="IPR036034">
    <property type="entry name" value="PDZ_sf"/>
</dbReference>
<dbReference type="SUPFAM" id="SSF50494">
    <property type="entry name" value="Trypsin-like serine proteases"/>
    <property type="match status" value="1"/>
</dbReference>
<evidence type="ECO:0000259" key="5">
    <source>
        <dbReference type="PROSITE" id="PS50106"/>
    </source>
</evidence>
<evidence type="ECO:0000313" key="6">
    <source>
        <dbReference type="EMBL" id="MBB5296412.1"/>
    </source>
</evidence>
<organism evidence="7 8">
    <name type="scientific">Deinococcus metallilatus</name>
    <dbReference type="NCBI Taxonomy" id="1211322"/>
    <lineage>
        <taxon>Bacteria</taxon>
        <taxon>Thermotogati</taxon>
        <taxon>Deinococcota</taxon>
        <taxon>Deinococci</taxon>
        <taxon>Deinococcales</taxon>
        <taxon>Deinococcaceae</taxon>
        <taxon>Deinococcus</taxon>
    </lineage>
</organism>